<evidence type="ECO:0008006" key="3">
    <source>
        <dbReference type="Google" id="ProtNLM"/>
    </source>
</evidence>
<gene>
    <name evidence="1" type="ORF">SAMN04488041_101384</name>
</gene>
<dbReference type="STRING" id="60137.SAMN04488041_101384"/>
<organism evidence="1 2">
    <name type="scientific">Sulfitobacter pontiacus</name>
    <dbReference type="NCBI Taxonomy" id="60137"/>
    <lineage>
        <taxon>Bacteria</taxon>
        <taxon>Pseudomonadati</taxon>
        <taxon>Pseudomonadota</taxon>
        <taxon>Alphaproteobacteria</taxon>
        <taxon>Rhodobacterales</taxon>
        <taxon>Roseobacteraceae</taxon>
        <taxon>Sulfitobacter</taxon>
    </lineage>
</organism>
<proteinExistence type="predicted"/>
<dbReference type="RefSeq" id="WP_083350852.1">
    <property type="nucleotide sequence ID" value="NZ_CP160849.1"/>
</dbReference>
<evidence type="ECO:0000313" key="1">
    <source>
        <dbReference type="EMBL" id="SDW14136.1"/>
    </source>
</evidence>
<dbReference type="GeneID" id="94019705"/>
<sequence length="177" mass="19074">MAEALDLGAALDTVVSTLAAAFPTFKTVAAEDETRKTLEVPAIIVQMSELEPDPDKDPHTGQFPCLVRIEARIVLGYRTPKVRREVLKAAGALAAAVHSNRLGVAWGAAAVLAVEPDEFAPQADQYDVWRVEWAHAADIGPSYFIDDGVRPTQLLTSWSPDIGPAHEQEYVAEAGDV</sequence>
<protein>
    <recommendedName>
        <fullName evidence="3">Gp37 protein</fullName>
    </recommendedName>
</protein>
<accession>A0A1H2R3X9</accession>
<reference evidence="2" key="1">
    <citation type="submission" date="2016-10" db="EMBL/GenBank/DDBJ databases">
        <authorList>
            <person name="Varghese N."/>
            <person name="Submissions S."/>
        </authorList>
    </citation>
    <scope>NUCLEOTIDE SEQUENCE [LARGE SCALE GENOMIC DNA]</scope>
    <source>
        <strain evidence="2">DSM 10014</strain>
    </source>
</reference>
<dbReference type="EMBL" id="FNNB01000001">
    <property type="protein sequence ID" value="SDW14136.1"/>
    <property type="molecule type" value="Genomic_DNA"/>
</dbReference>
<dbReference type="Proteomes" id="UP000183076">
    <property type="component" value="Unassembled WGS sequence"/>
</dbReference>
<evidence type="ECO:0000313" key="2">
    <source>
        <dbReference type="Proteomes" id="UP000183076"/>
    </source>
</evidence>
<dbReference type="AlphaFoldDB" id="A0A1H2R3X9"/>
<name>A0A1H2R3X9_9RHOB</name>